<dbReference type="AlphaFoldDB" id="A0A4Z2IUC9"/>
<dbReference type="EMBL" id="SRLO01000050">
    <property type="protein sequence ID" value="TNN80823.1"/>
    <property type="molecule type" value="Genomic_DNA"/>
</dbReference>
<organism evidence="1 2">
    <name type="scientific">Liparis tanakae</name>
    <name type="common">Tanaka's snailfish</name>
    <dbReference type="NCBI Taxonomy" id="230148"/>
    <lineage>
        <taxon>Eukaryota</taxon>
        <taxon>Metazoa</taxon>
        <taxon>Chordata</taxon>
        <taxon>Craniata</taxon>
        <taxon>Vertebrata</taxon>
        <taxon>Euteleostomi</taxon>
        <taxon>Actinopterygii</taxon>
        <taxon>Neopterygii</taxon>
        <taxon>Teleostei</taxon>
        <taxon>Neoteleostei</taxon>
        <taxon>Acanthomorphata</taxon>
        <taxon>Eupercaria</taxon>
        <taxon>Perciformes</taxon>
        <taxon>Cottioidei</taxon>
        <taxon>Cottales</taxon>
        <taxon>Liparidae</taxon>
        <taxon>Liparis</taxon>
    </lineage>
</organism>
<evidence type="ECO:0000313" key="2">
    <source>
        <dbReference type="Proteomes" id="UP000314294"/>
    </source>
</evidence>
<evidence type="ECO:0000313" key="1">
    <source>
        <dbReference type="EMBL" id="TNN80823.1"/>
    </source>
</evidence>
<keyword evidence="2" id="KW-1185">Reference proteome</keyword>
<dbReference type="Proteomes" id="UP000314294">
    <property type="component" value="Unassembled WGS sequence"/>
</dbReference>
<sequence>MRIVSSVPSWWDGRCMRLSVCSEVGILDIMSALLVMAFTVPPEALELCCMLMMSPLVGSGSARRKIFLMVA</sequence>
<protein>
    <submittedName>
        <fullName evidence="1">Uncharacterized protein</fullName>
    </submittedName>
</protein>
<proteinExistence type="predicted"/>
<gene>
    <name evidence="1" type="ORF">EYF80_008828</name>
</gene>
<reference evidence="1 2" key="1">
    <citation type="submission" date="2019-03" db="EMBL/GenBank/DDBJ databases">
        <title>First draft genome of Liparis tanakae, snailfish: a comprehensive survey of snailfish specific genes.</title>
        <authorList>
            <person name="Kim W."/>
            <person name="Song I."/>
            <person name="Jeong J.-H."/>
            <person name="Kim D."/>
            <person name="Kim S."/>
            <person name="Ryu S."/>
            <person name="Song J.Y."/>
            <person name="Lee S.K."/>
        </authorList>
    </citation>
    <scope>NUCLEOTIDE SEQUENCE [LARGE SCALE GENOMIC DNA]</scope>
    <source>
        <tissue evidence="1">Muscle</tissue>
    </source>
</reference>
<name>A0A4Z2IUC9_9TELE</name>
<accession>A0A4Z2IUC9</accession>
<comment type="caution">
    <text evidence="1">The sequence shown here is derived from an EMBL/GenBank/DDBJ whole genome shotgun (WGS) entry which is preliminary data.</text>
</comment>